<gene>
    <name evidence="2" type="ORF">J9253_10890</name>
</gene>
<evidence type="ECO:0000313" key="3">
    <source>
        <dbReference type="Proteomes" id="UP000672039"/>
    </source>
</evidence>
<keyword evidence="3" id="KW-1185">Reference proteome</keyword>
<reference evidence="2 3" key="1">
    <citation type="submission" date="2021-04" db="EMBL/GenBank/DDBJ databases">
        <title>Genomics, taxonomy and metabolism of representatives of sulfur bacteria of the genus Thiothrix: Thiothrix fructosivorans QT, Thiothrix unzii A1T and three new species, Thiothrix subterranea sp. nov., Thiothrix litoralis sp. nov. and 'Candidatus Thiothrix anitrata' sp. nov.</title>
        <authorList>
            <person name="Ravin N.V."/>
            <person name="Smolyakov D."/>
            <person name="Rudenko T.S."/>
            <person name="Mardanov A.V."/>
            <person name="Beletsky A.V."/>
            <person name="Markov N.D."/>
            <person name="Fomenkov A.I."/>
            <person name="Roberts R.J."/>
            <person name="Karnachuk O.V."/>
            <person name="Novikov A."/>
            <person name="Grabovich M.Y."/>
        </authorList>
    </citation>
    <scope>NUCLEOTIDE SEQUENCE [LARGE SCALE GENOMIC DNA]</scope>
    <source>
        <strain evidence="2 3">AS</strain>
    </source>
</reference>
<proteinExistence type="predicted"/>
<dbReference type="RefSeq" id="WP_210221039.1">
    <property type="nucleotide sequence ID" value="NZ_CP072801.1"/>
</dbReference>
<feature type="signal peptide" evidence="1">
    <location>
        <begin position="1"/>
        <end position="21"/>
    </location>
</feature>
<feature type="chain" id="PRO_5045502109" evidence="1">
    <location>
        <begin position="22"/>
        <end position="141"/>
    </location>
</feature>
<sequence length="141" mass="15337">MKLFKTTLFAVSLLMAGYAMAHTDEFLDTQKSPHGGQVRMTDTHHLELVIKDKDITVYVMNHGNEAQPSVGMTATATVLSGETKVEVKLEPAEENLLKGSGDFNISDDMKVLLSVTPAPMTARFAPFQKAEATPAAEDVKK</sequence>
<organism evidence="2 3">
    <name type="scientific">Thiothrix litoralis</name>
    <dbReference type="NCBI Taxonomy" id="2891210"/>
    <lineage>
        <taxon>Bacteria</taxon>
        <taxon>Pseudomonadati</taxon>
        <taxon>Pseudomonadota</taxon>
        <taxon>Gammaproteobacteria</taxon>
        <taxon>Thiotrichales</taxon>
        <taxon>Thiotrichaceae</taxon>
        <taxon>Thiothrix</taxon>
    </lineage>
</organism>
<accession>A0ABX7WR03</accession>
<dbReference type="Proteomes" id="UP000672039">
    <property type="component" value="Chromosome"/>
</dbReference>
<keyword evidence="1" id="KW-0732">Signal</keyword>
<name>A0ABX7WR03_9GAMM</name>
<protein>
    <submittedName>
        <fullName evidence="2">Uncharacterized protein</fullName>
    </submittedName>
</protein>
<evidence type="ECO:0000313" key="2">
    <source>
        <dbReference type="EMBL" id="QTR44558.1"/>
    </source>
</evidence>
<evidence type="ECO:0000256" key="1">
    <source>
        <dbReference type="SAM" id="SignalP"/>
    </source>
</evidence>
<dbReference type="EMBL" id="CP072801">
    <property type="protein sequence ID" value="QTR44558.1"/>
    <property type="molecule type" value="Genomic_DNA"/>
</dbReference>